<comment type="caution">
    <text evidence="1">The sequence shown here is derived from an EMBL/GenBank/DDBJ whole genome shotgun (WGS) entry which is preliminary data.</text>
</comment>
<keyword evidence="2" id="KW-1185">Reference proteome</keyword>
<name>A0A964BZU7_9CYAN</name>
<dbReference type="InterPro" id="IPR032787">
    <property type="entry name" value="Prok-E2_D"/>
</dbReference>
<dbReference type="Proteomes" id="UP000729733">
    <property type="component" value="Unassembled WGS sequence"/>
</dbReference>
<reference evidence="1" key="1">
    <citation type="journal article" date="2021" name="Antonie Van Leeuwenhoek">
        <title>Draft genome and description of Waterburya agarophytonicola gen. nov. sp. nov. (Pleurocapsales, Cyanobacteria): a seaweed symbiont.</title>
        <authorList>
            <person name="Bonthond G."/>
            <person name="Shalygin S."/>
            <person name="Bayer T."/>
            <person name="Weinberger F."/>
        </authorList>
    </citation>
    <scope>NUCLEOTIDE SEQUENCE</scope>
    <source>
        <strain evidence="1">KI4</strain>
    </source>
</reference>
<dbReference type="AlphaFoldDB" id="A0A964BZU7"/>
<proteinExistence type="predicted"/>
<gene>
    <name evidence="1" type="ORF">I4641_23060</name>
</gene>
<evidence type="ECO:0000313" key="2">
    <source>
        <dbReference type="Proteomes" id="UP000729733"/>
    </source>
</evidence>
<accession>A0A964BZU7</accession>
<sequence>MESMHDSPIISGDTLREIISKAPRNLDHLDAELLFVDRNYILHYLEGNRHIYKSLTSDILRRAFDNEPTDTGWLPKNIIRHGSTTIGNWVVCFFPQQRYRLQVQSEQLYVPLPSLVFVGISDSYYVWAVKKIRFNSQLLIHHAPLPNVMNDGRVCWGNICPLIASLSTIESTWWKFIGSTFNQDYTQGKSIKFDNIIQQLKLQNRRARISNRSRYPTSDLIPIRDNLTVEEAVEYVTKSTK</sequence>
<organism evidence="1 2">
    <name type="scientific">Waterburya agarophytonicola KI4</name>
    <dbReference type="NCBI Taxonomy" id="2874699"/>
    <lineage>
        <taxon>Bacteria</taxon>
        <taxon>Bacillati</taxon>
        <taxon>Cyanobacteriota</taxon>
        <taxon>Cyanophyceae</taxon>
        <taxon>Pleurocapsales</taxon>
        <taxon>Hyellaceae</taxon>
        <taxon>Waterburya</taxon>
        <taxon>Waterburya agarophytonicola</taxon>
    </lineage>
</organism>
<protein>
    <submittedName>
        <fullName evidence="1">Uncharacterized protein</fullName>
    </submittedName>
</protein>
<evidence type="ECO:0000313" key="1">
    <source>
        <dbReference type="EMBL" id="MCC0179822.1"/>
    </source>
</evidence>
<dbReference type="Pfam" id="PF14460">
    <property type="entry name" value="Prok-E2_D"/>
    <property type="match status" value="1"/>
</dbReference>
<dbReference type="EMBL" id="JADWDC010000118">
    <property type="protein sequence ID" value="MCC0179822.1"/>
    <property type="molecule type" value="Genomic_DNA"/>
</dbReference>
<dbReference type="RefSeq" id="WP_229642920.1">
    <property type="nucleotide sequence ID" value="NZ_JADWDC010000118.1"/>
</dbReference>